<feature type="transmembrane region" description="Helical" evidence="9">
    <location>
        <begin position="12"/>
        <end position="31"/>
    </location>
</feature>
<dbReference type="InterPro" id="IPR050790">
    <property type="entry name" value="ExbB/TolQ_transport"/>
</dbReference>
<feature type="domain" description="MotA/TolQ/ExbB proton channel" evidence="10">
    <location>
        <begin position="71"/>
        <end position="190"/>
    </location>
</feature>
<keyword evidence="12" id="KW-1185">Reference proteome</keyword>
<dbReference type="PANTHER" id="PTHR30625">
    <property type="entry name" value="PROTEIN TOLQ"/>
    <property type="match status" value="1"/>
</dbReference>
<evidence type="ECO:0000256" key="6">
    <source>
        <dbReference type="ARBA" id="ARBA00022989"/>
    </source>
</evidence>
<evidence type="ECO:0000256" key="1">
    <source>
        <dbReference type="ARBA" id="ARBA00004651"/>
    </source>
</evidence>
<organism evidence="11 12">
    <name type="scientific">Dethiosulfovibrio marinus</name>
    <dbReference type="NCBI Taxonomy" id="133532"/>
    <lineage>
        <taxon>Bacteria</taxon>
        <taxon>Thermotogati</taxon>
        <taxon>Synergistota</taxon>
        <taxon>Synergistia</taxon>
        <taxon>Synergistales</taxon>
        <taxon>Dethiosulfovibrionaceae</taxon>
        <taxon>Dethiosulfovibrio</taxon>
    </lineage>
</organism>
<feature type="transmembrane region" description="Helical" evidence="9">
    <location>
        <begin position="111"/>
        <end position="134"/>
    </location>
</feature>
<dbReference type="InterPro" id="IPR002898">
    <property type="entry name" value="MotA_ExbB_proton_chnl"/>
</dbReference>
<feature type="transmembrane region" description="Helical" evidence="9">
    <location>
        <begin position="154"/>
        <end position="174"/>
    </location>
</feature>
<name>A0ABS9EJ58_9BACT</name>
<evidence type="ECO:0000259" key="10">
    <source>
        <dbReference type="Pfam" id="PF01618"/>
    </source>
</evidence>
<evidence type="ECO:0000256" key="3">
    <source>
        <dbReference type="ARBA" id="ARBA00022475"/>
    </source>
</evidence>
<sequence>MAESILSFLNLGGPVVWCIAGLSVIGLAVVLERTFFFIKSWENPEKVEQALCERLYEGDAEGATSLLREKDTSLRRLFLAGVNHWKTDGDSLKMLLDGQIRREVFRWSKGLSILSAVARIAPLLGLLGTVLGMVDIFQSLPETDQAPMVALAGGIWKALLTTVAGLAVAVPAVLCHSLLSSKVDDIEETLSRGADFILREKMMRP</sequence>
<dbReference type="Proteomes" id="UP001200430">
    <property type="component" value="Unassembled WGS sequence"/>
</dbReference>
<evidence type="ECO:0000256" key="9">
    <source>
        <dbReference type="SAM" id="Phobius"/>
    </source>
</evidence>
<evidence type="ECO:0000256" key="7">
    <source>
        <dbReference type="ARBA" id="ARBA00023136"/>
    </source>
</evidence>
<protein>
    <submittedName>
        <fullName evidence="11">MotA/TolQ/ExbB proton channel family protein</fullName>
    </submittedName>
</protein>
<dbReference type="PANTHER" id="PTHR30625:SF15">
    <property type="entry name" value="BIOPOLYMER TRANSPORT PROTEIN EXBB"/>
    <property type="match status" value="1"/>
</dbReference>
<dbReference type="RefSeq" id="WP_236097577.1">
    <property type="nucleotide sequence ID" value="NZ_JAKGUD010000001.1"/>
</dbReference>
<keyword evidence="3" id="KW-1003">Cell membrane</keyword>
<evidence type="ECO:0000256" key="4">
    <source>
        <dbReference type="ARBA" id="ARBA00022692"/>
    </source>
</evidence>
<keyword evidence="2 8" id="KW-0813">Transport</keyword>
<dbReference type="Pfam" id="PF01618">
    <property type="entry name" value="MotA_ExbB"/>
    <property type="match status" value="1"/>
</dbReference>
<accession>A0ABS9EJ58</accession>
<evidence type="ECO:0000256" key="8">
    <source>
        <dbReference type="RuleBase" id="RU004057"/>
    </source>
</evidence>
<comment type="caution">
    <text evidence="11">The sequence shown here is derived from an EMBL/GenBank/DDBJ whole genome shotgun (WGS) entry which is preliminary data.</text>
</comment>
<reference evidence="11 12" key="1">
    <citation type="submission" date="2022-01" db="EMBL/GenBank/DDBJ databases">
        <title>Dethiosulfovibrio faecalis sp. nov., a novel proteolytic, non-sulfur-reducing bacterium isolated from a marine aquaculture solid waste bioreactor.</title>
        <authorList>
            <person name="Grabowski S."/>
            <person name="Apolinario E."/>
            <person name="Schneider N."/>
            <person name="Marshall C.W."/>
            <person name="Sowers K.R."/>
        </authorList>
    </citation>
    <scope>NUCLEOTIDE SEQUENCE [LARGE SCALE GENOMIC DNA]</scope>
    <source>
        <strain evidence="11 12">DSM 12537</strain>
    </source>
</reference>
<keyword evidence="7 9" id="KW-0472">Membrane</keyword>
<gene>
    <name evidence="11" type="ORF">L2W38_00230</name>
</gene>
<evidence type="ECO:0000256" key="2">
    <source>
        <dbReference type="ARBA" id="ARBA00022448"/>
    </source>
</evidence>
<comment type="similarity">
    <text evidence="8">Belongs to the exbB/tolQ family.</text>
</comment>
<keyword evidence="4 9" id="KW-0812">Transmembrane</keyword>
<proteinExistence type="inferred from homology"/>
<comment type="subcellular location">
    <subcellularLocation>
        <location evidence="1">Cell membrane</location>
        <topology evidence="1">Multi-pass membrane protein</topology>
    </subcellularLocation>
    <subcellularLocation>
        <location evidence="8">Membrane</location>
        <topology evidence="8">Multi-pass membrane protein</topology>
    </subcellularLocation>
</comment>
<evidence type="ECO:0000313" key="11">
    <source>
        <dbReference type="EMBL" id="MCF4141246.1"/>
    </source>
</evidence>
<keyword evidence="5 8" id="KW-0653">Protein transport</keyword>
<evidence type="ECO:0000256" key="5">
    <source>
        <dbReference type="ARBA" id="ARBA00022927"/>
    </source>
</evidence>
<evidence type="ECO:0000313" key="12">
    <source>
        <dbReference type="Proteomes" id="UP001200430"/>
    </source>
</evidence>
<keyword evidence="6 9" id="KW-1133">Transmembrane helix</keyword>
<dbReference type="EMBL" id="JAKGUD010000001">
    <property type="protein sequence ID" value="MCF4141246.1"/>
    <property type="molecule type" value="Genomic_DNA"/>
</dbReference>